<gene>
    <name evidence="1" type="ORF">B296_00001010</name>
</gene>
<proteinExistence type="predicted"/>
<comment type="caution">
    <text evidence="1">The sequence shown here is derived from an EMBL/GenBank/DDBJ whole genome shotgun (WGS) entry which is preliminary data.</text>
</comment>
<reference evidence="1 2" key="1">
    <citation type="journal article" date="2014" name="Agronomy (Basel)">
        <title>A Draft Genome Sequence for Ensete ventricosum, the Drought-Tolerant Tree Against Hunger.</title>
        <authorList>
            <person name="Harrison J."/>
            <person name="Moore K.A."/>
            <person name="Paszkiewicz K."/>
            <person name="Jones T."/>
            <person name="Grant M."/>
            <person name="Ambacheew D."/>
            <person name="Muzemil S."/>
            <person name="Studholme D.J."/>
        </authorList>
    </citation>
    <scope>NUCLEOTIDE SEQUENCE [LARGE SCALE GENOMIC DNA]</scope>
</reference>
<sequence length="84" mass="9191">MTWSLRHSGFLPFSVIMDLRLPLLGSEVLHLRVQLRGQDAPQQCLQEAEAPRRAWKVSGKAAINAGLVQGIILALHGLADGRPL</sequence>
<dbReference type="Proteomes" id="UP000287651">
    <property type="component" value="Unassembled WGS sequence"/>
</dbReference>
<evidence type="ECO:0000313" key="2">
    <source>
        <dbReference type="Proteomes" id="UP000287651"/>
    </source>
</evidence>
<dbReference type="AlphaFoldDB" id="A0A426Z6P2"/>
<protein>
    <submittedName>
        <fullName evidence="1">Uncharacterized protein</fullName>
    </submittedName>
</protein>
<organism evidence="1 2">
    <name type="scientific">Ensete ventricosum</name>
    <name type="common">Abyssinian banana</name>
    <name type="synonym">Musa ensete</name>
    <dbReference type="NCBI Taxonomy" id="4639"/>
    <lineage>
        <taxon>Eukaryota</taxon>
        <taxon>Viridiplantae</taxon>
        <taxon>Streptophyta</taxon>
        <taxon>Embryophyta</taxon>
        <taxon>Tracheophyta</taxon>
        <taxon>Spermatophyta</taxon>
        <taxon>Magnoliopsida</taxon>
        <taxon>Liliopsida</taxon>
        <taxon>Zingiberales</taxon>
        <taxon>Musaceae</taxon>
        <taxon>Ensete</taxon>
    </lineage>
</organism>
<name>A0A426Z6P2_ENSVE</name>
<dbReference type="EMBL" id="AMZH03008122">
    <property type="protein sequence ID" value="RRT59654.1"/>
    <property type="molecule type" value="Genomic_DNA"/>
</dbReference>
<evidence type="ECO:0000313" key="1">
    <source>
        <dbReference type="EMBL" id="RRT59654.1"/>
    </source>
</evidence>
<accession>A0A426Z6P2</accession>